<dbReference type="PROSITE" id="PS50848">
    <property type="entry name" value="START"/>
    <property type="match status" value="1"/>
</dbReference>
<keyword evidence="2" id="KW-0472">Membrane</keyword>
<evidence type="ECO:0000256" key="1">
    <source>
        <dbReference type="SAM" id="MobiDB-lite"/>
    </source>
</evidence>
<feature type="region of interest" description="Disordered" evidence="1">
    <location>
        <begin position="441"/>
        <end position="479"/>
    </location>
</feature>
<dbReference type="InterPro" id="IPR051213">
    <property type="entry name" value="START_lipid_transfer"/>
</dbReference>
<dbReference type="PANTHER" id="PTHR19308:SF14">
    <property type="entry name" value="START DOMAIN-CONTAINING PROTEIN"/>
    <property type="match status" value="1"/>
</dbReference>
<feature type="compositionally biased region" description="Gly residues" evidence="1">
    <location>
        <begin position="467"/>
        <end position="479"/>
    </location>
</feature>
<protein>
    <submittedName>
        <fullName evidence="4">Lipid-binding START containing protein</fullName>
    </submittedName>
</protein>
<keyword evidence="2" id="KW-1133">Transmembrane helix</keyword>
<dbReference type="EMBL" id="BJWK01000009">
    <property type="protein sequence ID" value="GEM09959.1"/>
    <property type="molecule type" value="Genomic_DNA"/>
</dbReference>
<feature type="compositionally biased region" description="Low complexity" evidence="1">
    <location>
        <begin position="403"/>
        <end position="416"/>
    </location>
</feature>
<dbReference type="GO" id="GO:0005737">
    <property type="term" value="C:cytoplasm"/>
    <property type="evidence" value="ECO:0007669"/>
    <property type="project" value="UniProtKB-ARBA"/>
</dbReference>
<dbReference type="AlphaFoldDB" id="A0A511KHU9"/>
<evidence type="ECO:0000256" key="2">
    <source>
        <dbReference type="SAM" id="Phobius"/>
    </source>
</evidence>
<sequence>MSTTQQAVAVQDTSKSILSLLLSLSPLWFIVQSRTRLGLDTLHVGLLQVVLLLVLRAGLDLIPSRLRGKTAQRAPAPVVQSVVQEQAHVGNGVDVNTEKQKSKRRVKKKVAAAPPAPFPAEKLDETVANFLHITEPAFLSYVPVKPSTSISSAPLSDWKKTFFGDNVEVLQHPTLSSLFGICATFPDVPIRNLFQVLQDIGRRPEWDGMCSGASEIERFEVDGRKGNALTMQMKGMAMIKAKDLVLLSVAGKLPTPEDDMEDGQPTAEKLRIFAASTSVDHPKVPPTPQYNRMTLSISGFFIEEVGKGSKIVQITDLSGLGSWVPNSVLRTITQTMLPKSLAKLGAAAASTTEFTSEFPPPTLGKKAPQAASGHANGEAGGEEAEEEEEEESESEDESEGDDSSVTGSSHLSSSASRDLHSLLTQLRSLTSRLAALETLVSSPAAPASSSGVAATPSRRWYSPFSSSGGGGAGKGYGGPGDVMTMSAGKLSALATLGSAAGAAIAVAAVTAVARRRK</sequence>
<dbReference type="GO" id="GO:0008289">
    <property type="term" value="F:lipid binding"/>
    <property type="evidence" value="ECO:0007669"/>
    <property type="project" value="InterPro"/>
</dbReference>
<feature type="region of interest" description="Disordered" evidence="1">
    <location>
        <begin position="352"/>
        <end position="416"/>
    </location>
</feature>
<dbReference type="InterPro" id="IPR023393">
    <property type="entry name" value="START-like_dom_sf"/>
</dbReference>
<dbReference type="Pfam" id="PF01852">
    <property type="entry name" value="START"/>
    <property type="match status" value="1"/>
</dbReference>
<feature type="compositionally biased region" description="Low complexity" evidence="1">
    <location>
        <begin position="441"/>
        <end position="457"/>
    </location>
</feature>
<accession>A0A511KHU9</accession>
<evidence type="ECO:0000259" key="3">
    <source>
        <dbReference type="PROSITE" id="PS50848"/>
    </source>
</evidence>
<dbReference type="SUPFAM" id="SSF55961">
    <property type="entry name" value="Bet v1-like"/>
    <property type="match status" value="1"/>
</dbReference>
<organism evidence="4 5">
    <name type="scientific">Rhodotorula toruloides</name>
    <name type="common">Yeast</name>
    <name type="synonym">Rhodosporidium toruloides</name>
    <dbReference type="NCBI Taxonomy" id="5286"/>
    <lineage>
        <taxon>Eukaryota</taxon>
        <taxon>Fungi</taxon>
        <taxon>Dikarya</taxon>
        <taxon>Basidiomycota</taxon>
        <taxon>Pucciniomycotina</taxon>
        <taxon>Microbotryomycetes</taxon>
        <taxon>Sporidiobolales</taxon>
        <taxon>Sporidiobolaceae</taxon>
        <taxon>Rhodotorula</taxon>
    </lineage>
</organism>
<dbReference type="Proteomes" id="UP000321518">
    <property type="component" value="Unassembled WGS sequence"/>
</dbReference>
<dbReference type="InterPro" id="IPR002913">
    <property type="entry name" value="START_lipid-bd_dom"/>
</dbReference>
<proteinExistence type="predicted"/>
<reference evidence="4 5" key="1">
    <citation type="submission" date="2019-07" db="EMBL/GenBank/DDBJ databases">
        <title>Rhodotorula toruloides NBRC10032 genome sequencing.</title>
        <authorList>
            <person name="Shida Y."/>
            <person name="Takaku H."/>
            <person name="Ogasawara W."/>
            <person name="Mori K."/>
        </authorList>
    </citation>
    <scope>NUCLEOTIDE SEQUENCE [LARGE SCALE GENOMIC DNA]</scope>
    <source>
        <strain evidence="4 5">NBRC10032</strain>
    </source>
</reference>
<name>A0A511KHU9_RHOTO</name>
<dbReference type="Gene3D" id="3.30.530.20">
    <property type="match status" value="1"/>
</dbReference>
<feature type="transmembrane region" description="Helical" evidence="2">
    <location>
        <begin position="492"/>
        <end position="513"/>
    </location>
</feature>
<evidence type="ECO:0000313" key="4">
    <source>
        <dbReference type="EMBL" id="GEM09959.1"/>
    </source>
</evidence>
<dbReference type="OrthoDB" id="333905at2759"/>
<gene>
    <name evidence="4" type="ORF">Rt10032_c09g3976</name>
</gene>
<keyword evidence="2" id="KW-0812">Transmembrane</keyword>
<evidence type="ECO:0000313" key="5">
    <source>
        <dbReference type="Proteomes" id="UP000321518"/>
    </source>
</evidence>
<dbReference type="PANTHER" id="PTHR19308">
    <property type="entry name" value="PHOSPHATIDYLCHOLINE TRANSFER PROTEIN"/>
    <property type="match status" value="1"/>
</dbReference>
<feature type="domain" description="START" evidence="3">
    <location>
        <begin position="183"/>
        <end position="353"/>
    </location>
</feature>
<feature type="compositionally biased region" description="Acidic residues" evidence="1">
    <location>
        <begin position="380"/>
        <end position="402"/>
    </location>
</feature>
<comment type="caution">
    <text evidence="4">The sequence shown here is derived from an EMBL/GenBank/DDBJ whole genome shotgun (WGS) entry which is preliminary data.</text>
</comment>